<evidence type="ECO:0000256" key="2">
    <source>
        <dbReference type="SAM" id="Phobius"/>
    </source>
</evidence>
<feature type="transmembrane region" description="Helical" evidence="2">
    <location>
        <begin position="12"/>
        <end position="28"/>
    </location>
</feature>
<evidence type="ECO:0000313" key="4">
    <source>
        <dbReference type="Proteomes" id="UP000077266"/>
    </source>
</evidence>
<dbReference type="AlphaFoldDB" id="A0A165NB92"/>
<dbReference type="EMBL" id="KV425900">
    <property type="protein sequence ID" value="KZW00492.1"/>
    <property type="molecule type" value="Genomic_DNA"/>
</dbReference>
<evidence type="ECO:0000256" key="1">
    <source>
        <dbReference type="SAM" id="MobiDB-lite"/>
    </source>
</evidence>
<proteinExistence type="predicted"/>
<keyword evidence="2" id="KW-0812">Transmembrane</keyword>
<reference evidence="3 4" key="1">
    <citation type="journal article" date="2016" name="Mol. Biol. Evol.">
        <title>Comparative Genomics of Early-Diverging Mushroom-Forming Fungi Provides Insights into the Origins of Lignocellulose Decay Capabilities.</title>
        <authorList>
            <person name="Nagy L.G."/>
            <person name="Riley R."/>
            <person name="Tritt A."/>
            <person name="Adam C."/>
            <person name="Daum C."/>
            <person name="Floudas D."/>
            <person name="Sun H."/>
            <person name="Yadav J.S."/>
            <person name="Pangilinan J."/>
            <person name="Larsson K.H."/>
            <person name="Matsuura K."/>
            <person name="Barry K."/>
            <person name="Labutti K."/>
            <person name="Kuo R."/>
            <person name="Ohm R.A."/>
            <person name="Bhattacharya S.S."/>
            <person name="Shirouzu T."/>
            <person name="Yoshinaga Y."/>
            <person name="Martin F.M."/>
            <person name="Grigoriev I.V."/>
            <person name="Hibbett D.S."/>
        </authorList>
    </citation>
    <scope>NUCLEOTIDE SEQUENCE [LARGE SCALE GENOMIC DNA]</scope>
    <source>
        <strain evidence="3 4">HHB12029</strain>
    </source>
</reference>
<dbReference type="InParanoid" id="A0A165NB92"/>
<dbReference type="Proteomes" id="UP000077266">
    <property type="component" value="Unassembled WGS sequence"/>
</dbReference>
<keyword evidence="2" id="KW-1133">Transmembrane helix</keyword>
<protein>
    <submittedName>
        <fullName evidence="3">Uncharacterized protein</fullName>
    </submittedName>
</protein>
<keyword evidence="4" id="KW-1185">Reference proteome</keyword>
<gene>
    <name evidence="3" type="ORF">EXIGLDRAFT_745549</name>
</gene>
<accession>A0A165NB92</accession>
<sequence length="187" mass="20833">MHHYRFRRPGGRLFWFVLGAGAAYIATHEHHEDKRELKALRARYEAERASQPAAAANTWGSWRSAEYSSLPASGSRAREEATDTALEVAEATLRSISKTVEELRHNLEQKKKERATSTSGASEAPATKTKTLMMVSSSLGTTLPSLDMLLIIHIVLYLQIVTVITNHHVCKRLPFGTYKHNATCSSQ</sequence>
<feature type="non-terminal residue" evidence="3">
    <location>
        <position position="187"/>
    </location>
</feature>
<evidence type="ECO:0000313" key="3">
    <source>
        <dbReference type="EMBL" id="KZW00492.1"/>
    </source>
</evidence>
<feature type="transmembrane region" description="Helical" evidence="2">
    <location>
        <begin position="148"/>
        <end position="169"/>
    </location>
</feature>
<name>A0A165NB92_EXIGL</name>
<feature type="region of interest" description="Disordered" evidence="1">
    <location>
        <begin position="107"/>
        <end position="129"/>
    </location>
</feature>
<organism evidence="3 4">
    <name type="scientific">Exidia glandulosa HHB12029</name>
    <dbReference type="NCBI Taxonomy" id="1314781"/>
    <lineage>
        <taxon>Eukaryota</taxon>
        <taxon>Fungi</taxon>
        <taxon>Dikarya</taxon>
        <taxon>Basidiomycota</taxon>
        <taxon>Agaricomycotina</taxon>
        <taxon>Agaricomycetes</taxon>
        <taxon>Auriculariales</taxon>
        <taxon>Exidiaceae</taxon>
        <taxon>Exidia</taxon>
    </lineage>
</organism>
<keyword evidence="2" id="KW-0472">Membrane</keyword>